<dbReference type="PANTHER" id="PTHR11104:SF0">
    <property type="entry name" value="SPBETA PROPHAGE-DERIVED AMINOGLYCOSIDE N(3')-ACETYLTRANSFERASE-LIKE PROTEIN YOKD"/>
    <property type="match status" value="1"/>
</dbReference>
<dbReference type="EMBL" id="BORW01000002">
    <property type="protein sequence ID" value="GIO65992.1"/>
    <property type="molecule type" value="Genomic_DNA"/>
</dbReference>
<keyword evidence="2 4" id="KW-0808">Transferase</keyword>
<dbReference type="Proteomes" id="UP000680638">
    <property type="component" value="Unassembled WGS sequence"/>
</dbReference>
<comment type="catalytic activity">
    <reaction evidence="4">
        <text>a 2-deoxystreptamine antibiotic + acetyl-CoA = an N(3)-acetyl-2-deoxystreptamine antibiotic + CoA + H(+)</text>
        <dbReference type="Rhea" id="RHEA:12665"/>
        <dbReference type="ChEBI" id="CHEBI:15378"/>
        <dbReference type="ChEBI" id="CHEBI:57287"/>
        <dbReference type="ChEBI" id="CHEBI:57288"/>
        <dbReference type="ChEBI" id="CHEBI:57921"/>
        <dbReference type="ChEBI" id="CHEBI:77452"/>
        <dbReference type="EC" id="2.3.1.81"/>
    </reaction>
</comment>
<keyword evidence="3 4" id="KW-0012">Acyltransferase</keyword>
<keyword evidence="4" id="KW-0046">Antibiotic resistance</keyword>
<reference evidence="5 6" key="1">
    <citation type="submission" date="2021-03" db="EMBL/GenBank/DDBJ databases">
        <title>Antimicrobial resistance genes in bacteria isolated from Japanese honey, and their potential for conferring macrolide and lincosamide resistance in the American foulbrood pathogen Paenibacillus larvae.</title>
        <authorList>
            <person name="Okamoto M."/>
            <person name="Kumagai M."/>
            <person name="Kanamori H."/>
            <person name="Takamatsu D."/>
        </authorList>
    </citation>
    <scope>NUCLEOTIDE SEQUENCE [LARGE SCALE GENOMIC DNA]</scope>
    <source>
        <strain evidence="5 6">J21TS3</strain>
    </source>
</reference>
<organism evidence="5 6">
    <name type="scientific">Paenibacillus cookii</name>
    <dbReference type="NCBI Taxonomy" id="157839"/>
    <lineage>
        <taxon>Bacteria</taxon>
        <taxon>Bacillati</taxon>
        <taxon>Bacillota</taxon>
        <taxon>Bacilli</taxon>
        <taxon>Bacillales</taxon>
        <taxon>Paenibacillaceae</taxon>
        <taxon>Paenibacillus</taxon>
    </lineage>
</organism>
<dbReference type="RefSeq" id="WP_212947749.1">
    <property type="nucleotide sequence ID" value="NZ_BORW01000002.1"/>
</dbReference>
<comment type="caution">
    <text evidence="5">The sequence shown here is derived from an EMBL/GenBank/DDBJ whole genome shotgun (WGS) entry which is preliminary data.</text>
</comment>
<dbReference type="EC" id="2.3.1.-" evidence="4"/>
<dbReference type="InterPro" id="IPR028345">
    <property type="entry name" value="Antibiotic_NAT-like"/>
</dbReference>
<dbReference type="Pfam" id="PF02522">
    <property type="entry name" value="Antibiotic_NAT"/>
    <property type="match status" value="1"/>
</dbReference>
<proteinExistence type="inferred from homology"/>
<dbReference type="PANTHER" id="PTHR11104">
    <property type="entry name" value="AMINOGLYCOSIDE N3-ACETYLTRANSFERASE"/>
    <property type="match status" value="1"/>
</dbReference>
<evidence type="ECO:0000256" key="1">
    <source>
        <dbReference type="ARBA" id="ARBA00006383"/>
    </source>
</evidence>
<protein>
    <recommendedName>
        <fullName evidence="4">Aminoglycoside N(3)-acetyltransferase</fullName>
        <ecNumber evidence="4">2.3.1.-</ecNumber>
    </recommendedName>
</protein>
<evidence type="ECO:0000313" key="6">
    <source>
        <dbReference type="Proteomes" id="UP000680638"/>
    </source>
</evidence>
<keyword evidence="6" id="KW-1185">Reference proteome</keyword>
<sequence>MHTRRSLIDQLEAAGIDRKGTLLVHSSMKSVGEVEGGADTVLDALSEYMREGLLVLPTHTWSYIQADNPKFYVESSPSCVGILPELFRKRKGVVRSYHPTHSVAALGRDAGDFVAGAERYDTPCHRESPWGKLLDRKATILLVGVDLRRNTFIHGIEEWADVPGRLTDGHENLIVVLGDGTEIPVPSRRHCGLPWSEHFWKVEGILERTGAIRRTKLGEADCWACDAVRMTEVISGMLQDHPDLFSDQDPLSESAVQEAEAKFLRQA</sequence>
<dbReference type="SUPFAM" id="SSF110710">
    <property type="entry name" value="TTHA0583/YokD-like"/>
    <property type="match status" value="1"/>
</dbReference>
<gene>
    <name evidence="5" type="ORF">J21TS3_08130</name>
</gene>
<evidence type="ECO:0000256" key="4">
    <source>
        <dbReference type="RuleBase" id="RU365031"/>
    </source>
</evidence>
<evidence type="ECO:0000256" key="3">
    <source>
        <dbReference type="ARBA" id="ARBA00023315"/>
    </source>
</evidence>
<evidence type="ECO:0000313" key="5">
    <source>
        <dbReference type="EMBL" id="GIO65992.1"/>
    </source>
</evidence>
<evidence type="ECO:0000256" key="2">
    <source>
        <dbReference type="ARBA" id="ARBA00022679"/>
    </source>
</evidence>
<dbReference type="InterPro" id="IPR003679">
    <property type="entry name" value="Amioglycoside_AcTrfase"/>
</dbReference>
<name>A0ABQ4LRX0_9BACL</name>
<accession>A0ABQ4LRX0</accession>
<comment type="similarity">
    <text evidence="1 4">Belongs to the antibiotic N-acetyltransferase family.</text>
</comment>